<dbReference type="Pfam" id="PF00990">
    <property type="entry name" value="GGDEF"/>
    <property type="match status" value="1"/>
</dbReference>
<dbReference type="Gene3D" id="3.30.70.270">
    <property type="match status" value="1"/>
</dbReference>
<dbReference type="GO" id="GO:0005886">
    <property type="term" value="C:plasma membrane"/>
    <property type="evidence" value="ECO:0007669"/>
    <property type="project" value="TreeGrafter"/>
</dbReference>
<dbReference type="CDD" id="cd01949">
    <property type="entry name" value="GGDEF"/>
    <property type="match status" value="1"/>
</dbReference>
<evidence type="ECO:0000313" key="3">
    <source>
        <dbReference type="EMBL" id="PPK93184.1"/>
    </source>
</evidence>
<feature type="transmembrane region" description="Helical" evidence="1">
    <location>
        <begin position="74"/>
        <end position="95"/>
    </location>
</feature>
<feature type="transmembrane region" description="Helical" evidence="1">
    <location>
        <begin position="272"/>
        <end position="292"/>
    </location>
</feature>
<feature type="transmembrane region" description="Helical" evidence="1">
    <location>
        <begin position="298"/>
        <end position="314"/>
    </location>
</feature>
<comment type="caution">
    <text evidence="3">The sequence shown here is derived from an EMBL/GenBank/DDBJ whole genome shotgun (WGS) entry which is preliminary data.</text>
</comment>
<keyword evidence="1" id="KW-1133">Transmembrane helix</keyword>
<dbReference type="RefSeq" id="WP_104434062.1">
    <property type="nucleotide sequence ID" value="NZ_PTJD01000011.1"/>
</dbReference>
<dbReference type="SUPFAM" id="SSF55073">
    <property type="entry name" value="Nucleotide cyclase"/>
    <property type="match status" value="1"/>
</dbReference>
<feature type="transmembrane region" description="Helical" evidence="1">
    <location>
        <begin position="231"/>
        <end position="252"/>
    </location>
</feature>
<dbReference type="GO" id="GO:1902201">
    <property type="term" value="P:negative regulation of bacterial-type flagellum-dependent cell motility"/>
    <property type="evidence" value="ECO:0007669"/>
    <property type="project" value="TreeGrafter"/>
</dbReference>
<evidence type="ECO:0000313" key="4">
    <source>
        <dbReference type="Proteomes" id="UP000239485"/>
    </source>
</evidence>
<dbReference type="Proteomes" id="UP000239485">
    <property type="component" value="Unassembled WGS sequence"/>
</dbReference>
<reference evidence="3 4" key="1">
    <citation type="submission" date="2018-02" db="EMBL/GenBank/DDBJ databases">
        <title>Genomic Encyclopedia of Archaeal and Bacterial Type Strains, Phase II (KMG-II): from individual species to whole genera.</title>
        <authorList>
            <person name="Goeker M."/>
        </authorList>
    </citation>
    <scope>NUCLEOTIDE SEQUENCE [LARGE SCALE GENOMIC DNA]</scope>
    <source>
        <strain evidence="3 4">DSM 22857</strain>
    </source>
</reference>
<dbReference type="SMART" id="SM00267">
    <property type="entry name" value="GGDEF"/>
    <property type="match status" value="1"/>
</dbReference>
<feature type="transmembrane region" description="Helical" evidence="1">
    <location>
        <begin position="199"/>
        <end position="219"/>
    </location>
</feature>
<feature type="transmembrane region" description="Helical" evidence="1">
    <location>
        <begin position="40"/>
        <end position="62"/>
    </location>
</feature>
<keyword evidence="1" id="KW-0812">Transmembrane</keyword>
<name>A0A2S6IG35_9ACTN</name>
<gene>
    <name evidence="3" type="ORF">CLV92_111101</name>
</gene>
<proteinExistence type="predicted"/>
<dbReference type="PANTHER" id="PTHR45138:SF9">
    <property type="entry name" value="DIGUANYLATE CYCLASE DGCM-RELATED"/>
    <property type="match status" value="1"/>
</dbReference>
<dbReference type="NCBIfam" id="TIGR00254">
    <property type="entry name" value="GGDEF"/>
    <property type="match status" value="1"/>
</dbReference>
<dbReference type="OrthoDB" id="23692at2"/>
<feature type="transmembrane region" description="Helical" evidence="1">
    <location>
        <begin position="170"/>
        <end position="187"/>
    </location>
</feature>
<feature type="transmembrane region" description="Helical" evidence="1">
    <location>
        <begin position="136"/>
        <end position="158"/>
    </location>
</feature>
<keyword evidence="1" id="KW-0472">Membrane</keyword>
<accession>A0A2S6IG35</accession>
<dbReference type="AlphaFoldDB" id="A0A2S6IG35"/>
<feature type="domain" description="GGDEF" evidence="2">
    <location>
        <begin position="364"/>
        <end position="486"/>
    </location>
</feature>
<dbReference type="InterPro" id="IPR043128">
    <property type="entry name" value="Rev_trsase/Diguanyl_cyclase"/>
</dbReference>
<evidence type="ECO:0000256" key="1">
    <source>
        <dbReference type="SAM" id="Phobius"/>
    </source>
</evidence>
<dbReference type="InterPro" id="IPR029787">
    <property type="entry name" value="Nucleotide_cyclase"/>
</dbReference>
<dbReference type="InterPro" id="IPR000160">
    <property type="entry name" value="GGDEF_dom"/>
</dbReference>
<evidence type="ECO:0000259" key="2">
    <source>
        <dbReference type="PROSITE" id="PS50887"/>
    </source>
</evidence>
<protein>
    <submittedName>
        <fullName evidence="3">Diguanylate cyclase (GGDEF)-like protein</fullName>
    </submittedName>
</protein>
<dbReference type="InterPro" id="IPR050469">
    <property type="entry name" value="Diguanylate_Cyclase"/>
</dbReference>
<keyword evidence="4" id="KW-1185">Reference proteome</keyword>
<sequence>MVDEGTTPGRRRGPALPWLAAALCLLPVPLYAVVRGFGGVAPAVLLYLAVATLMAVVAVVGVRRLPRDRRRPWALLAASQGLFLTAEVAFIVAFTGVDVGHRLVPEILFLSGYAVLLAGVLALVRQPTGRSGRAALLDAAIVTLSCAAVLGTFFVAPLLADSDMPLQDRIVAGLYPLADIGIVYVLARTVLLPGHRAPAAHLLLAGLGVLVVADVASYLERLAGSGGPSTWAATGWLLSRGLISVAICCSSAVRLPAPPTAERPTGLTTRRLLVLALAAALPSGLSAALGLLGHRAHPVLLGCAALVLVLLVSLRTNDLLGQLRQQAAQLAVQARTDALTGLANRRTWDFHVARASAAARVDGTPLAVALLDLDHFKRFNDSFGHDAGDDLLREAAVAWTAALGRGVTLARWGGEEFAVLLPGLDAERAAVHLSAVHEAVPRGQTCSIGVTVLADGEEPADAMRRADEALYAAKHAGRACTVVAAVPSSSPDREAVTR</sequence>
<feature type="transmembrane region" description="Helical" evidence="1">
    <location>
        <begin position="107"/>
        <end position="124"/>
    </location>
</feature>
<feature type="transmembrane region" description="Helical" evidence="1">
    <location>
        <begin position="15"/>
        <end position="34"/>
    </location>
</feature>
<dbReference type="EMBL" id="PTJD01000011">
    <property type="protein sequence ID" value="PPK93184.1"/>
    <property type="molecule type" value="Genomic_DNA"/>
</dbReference>
<dbReference type="PANTHER" id="PTHR45138">
    <property type="entry name" value="REGULATORY COMPONENTS OF SENSORY TRANSDUCTION SYSTEM"/>
    <property type="match status" value="1"/>
</dbReference>
<organism evidence="3 4">
    <name type="scientific">Kineococcus xinjiangensis</name>
    <dbReference type="NCBI Taxonomy" id="512762"/>
    <lineage>
        <taxon>Bacteria</taxon>
        <taxon>Bacillati</taxon>
        <taxon>Actinomycetota</taxon>
        <taxon>Actinomycetes</taxon>
        <taxon>Kineosporiales</taxon>
        <taxon>Kineosporiaceae</taxon>
        <taxon>Kineococcus</taxon>
    </lineage>
</organism>
<dbReference type="GO" id="GO:0043709">
    <property type="term" value="P:cell adhesion involved in single-species biofilm formation"/>
    <property type="evidence" value="ECO:0007669"/>
    <property type="project" value="TreeGrafter"/>
</dbReference>
<dbReference type="PROSITE" id="PS50887">
    <property type="entry name" value="GGDEF"/>
    <property type="match status" value="1"/>
</dbReference>
<dbReference type="GO" id="GO:0052621">
    <property type="term" value="F:diguanylate cyclase activity"/>
    <property type="evidence" value="ECO:0007669"/>
    <property type="project" value="TreeGrafter"/>
</dbReference>